<proteinExistence type="predicted"/>
<comment type="caution">
    <text evidence="1">The sequence shown here is derived from an EMBL/GenBank/DDBJ whole genome shotgun (WGS) entry which is preliminary data.</text>
</comment>
<dbReference type="RefSeq" id="WP_133502417.1">
    <property type="nucleotide sequence ID" value="NZ_SNXC01000009.1"/>
</dbReference>
<dbReference type="InterPro" id="IPR016181">
    <property type="entry name" value="Acyl_CoA_acyltransferase"/>
</dbReference>
<accession>A0A4R6MD12</accession>
<reference evidence="1 2" key="1">
    <citation type="submission" date="2019-03" db="EMBL/GenBank/DDBJ databases">
        <title>Genomic Encyclopedia of Type Strains, Phase III (KMG-III): the genomes of soil and plant-associated and newly described type strains.</title>
        <authorList>
            <person name="Whitman W."/>
        </authorList>
    </citation>
    <scope>NUCLEOTIDE SEQUENCE [LARGE SCALE GENOMIC DNA]</scope>
    <source>
        <strain evidence="1 2">CECT 7378</strain>
    </source>
</reference>
<dbReference type="Proteomes" id="UP000294656">
    <property type="component" value="Unassembled WGS sequence"/>
</dbReference>
<name>A0A4R6MD12_9GAMM</name>
<dbReference type="Gene3D" id="3.40.630.30">
    <property type="match status" value="1"/>
</dbReference>
<organism evidence="1 2">
    <name type="scientific">Marinomonas balearica</name>
    <dbReference type="NCBI Taxonomy" id="491947"/>
    <lineage>
        <taxon>Bacteria</taxon>
        <taxon>Pseudomonadati</taxon>
        <taxon>Pseudomonadota</taxon>
        <taxon>Gammaproteobacteria</taxon>
        <taxon>Oceanospirillales</taxon>
        <taxon>Oceanospirillaceae</taxon>
        <taxon>Marinomonas</taxon>
    </lineage>
</organism>
<gene>
    <name evidence="1" type="ORF">DFP79_0553</name>
</gene>
<dbReference type="GO" id="GO:0016740">
    <property type="term" value="F:transferase activity"/>
    <property type="evidence" value="ECO:0007669"/>
    <property type="project" value="UniProtKB-KW"/>
</dbReference>
<keyword evidence="2" id="KW-1185">Reference proteome</keyword>
<evidence type="ECO:0000313" key="2">
    <source>
        <dbReference type="Proteomes" id="UP000294656"/>
    </source>
</evidence>
<protein>
    <submittedName>
        <fullName evidence="1">Acetyltransferase (GNAT) family protein</fullName>
    </submittedName>
</protein>
<sequence length="168" mass="19362">MNIQFSESISEEDDTHLFHWRDQVFPIESKGIKWSQPTWHLLAANEGEQPSAHLGYGFYSIKLDGYQRVTVVGVGDVVVRPEAQGKRIPSLLFDYLHHSEHATSLTETFALFCPHRLESYYQQHGYKRFEGCVSFFQNNIATSTDKFVLMYRGKPFAGRAIAIECEPW</sequence>
<dbReference type="EMBL" id="SNXC01000009">
    <property type="protein sequence ID" value="TDO99568.1"/>
    <property type="molecule type" value="Genomic_DNA"/>
</dbReference>
<keyword evidence="1" id="KW-0808">Transferase</keyword>
<evidence type="ECO:0000313" key="1">
    <source>
        <dbReference type="EMBL" id="TDO99568.1"/>
    </source>
</evidence>
<dbReference type="OrthoDB" id="6157548at2"/>
<dbReference type="SUPFAM" id="SSF55729">
    <property type="entry name" value="Acyl-CoA N-acyltransferases (Nat)"/>
    <property type="match status" value="1"/>
</dbReference>
<dbReference type="AlphaFoldDB" id="A0A4R6MD12"/>